<dbReference type="Proteomes" id="UP000244441">
    <property type="component" value="Chromosome"/>
</dbReference>
<keyword evidence="12" id="KW-1185">Reference proteome</keyword>
<feature type="domain" description="Pterin-binding" evidence="10">
    <location>
        <begin position="13"/>
        <end position="265"/>
    </location>
</feature>
<dbReference type="GO" id="GO:0046656">
    <property type="term" value="P:folic acid biosynthetic process"/>
    <property type="evidence" value="ECO:0007669"/>
    <property type="project" value="UniProtKB-KW"/>
</dbReference>
<evidence type="ECO:0000256" key="7">
    <source>
        <dbReference type="ARBA" id="ARBA00022842"/>
    </source>
</evidence>
<comment type="pathway">
    <text evidence="3 9">Cofactor biosynthesis; tetrahydrofolate biosynthesis; 7,8-dihydrofolate from 2-amino-4-hydroxy-6-hydroxymethyl-7,8-dihydropteridine diphosphate and 4-aminobenzoate: step 1/2.</text>
</comment>
<organism evidence="11 12">
    <name type="scientific">Saccharobesus litoralis</name>
    <dbReference type="NCBI Taxonomy" id="2172099"/>
    <lineage>
        <taxon>Bacteria</taxon>
        <taxon>Pseudomonadati</taxon>
        <taxon>Pseudomonadota</taxon>
        <taxon>Gammaproteobacteria</taxon>
        <taxon>Alteromonadales</taxon>
        <taxon>Alteromonadaceae</taxon>
        <taxon>Saccharobesus</taxon>
    </lineage>
</organism>
<dbReference type="Pfam" id="PF00809">
    <property type="entry name" value="Pterin_bind"/>
    <property type="match status" value="1"/>
</dbReference>
<dbReference type="GO" id="GO:0004156">
    <property type="term" value="F:dihydropteroate synthase activity"/>
    <property type="evidence" value="ECO:0007669"/>
    <property type="project" value="UniProtKB-EC"/>
</dbReference>
<dbReference type="SUPFAM" id="SSF51717">
    <property type="entry name" value="Dihydropteroate synthetase-like"/>
    <property type="match status" value="1"/>
</dbReference>
<dbReference type="RefSeq" id="WP_108603127.1">
    <property type="nucleotide sequence ID" value="NZ_CP026604.1"/>
</dbReference>
<dbReference type="GO" id="GO:0005829">
    <property type="term" value="C:cytosol"/>
    <property type="evidence" value="ECO:0007669"/>
    <property type="project" value="TreeGrafter"/>
</dbReference>
<evidence type="ECO:0000256" key="2">
    <source>
        <dbReference type="ARBA" id="ARBA00001946"/>
    </source>
</evidence>
<dbReference type="PROSITE" id="PS00792">
    <property type="entry name" value="DHPS_1"/>
    <property type="match status" value="1"/>
</dbReference>
<evidence type="ECO:0000259" key="10">
    <source>
        <dbReference type="PROSITE" id="PS50972"/>
    </source>
</evidence>
<proteinExistence type="inferred from homology"/>
<keyword evidence="6 9" id="KW-0479">Metal-binding</keyword>
<dbReference type="PROSITE" id="PS00793">
    <property type="entry name" value="DHPS_2"/>
    <property type="match status" value="1"/>
</dbReference>
<dbReference type="Gene3D" id="3.20.20.20">
    <property type="entry name" value="Dihydropteroate synthase-like"/>
    <property type="match status" value="1"/>
</dbReference>
<dbReference type="UniPathway" id="UPA00077">
    <property type="reaction ID" value="UER00156"/>
</dbReference>
<reference evidence="11 12" key="1">
    <citation type="submission" date="2018-01" db="EMBL/GenBank/DDBJ databases">
        <title>Genome sequence of a Cantenovulum-like bacteria.</title>
        <authorList>
            <person name="Tan W.R."/>
            <person name="Lau N.-S."/>
            <person name="Go F."/>
            <person name="Amirul A.-A.A."/>
        </authorList>
    </citation>
    <scope>NUCLEOTIDE SEQUENCE [LARGE SCALE GENOMIC DNA]</scope>
    <source>
        <strain evidence="11 12">CCB-QB4</strain>
    </source>
</reference>
<evidence type="ECO:0000256" key="4">
    <source>
        <dbReference type="ARBA" id="ARBA00012458"/>
    </source>
</evidence>
<evidence type="ECO:0000256" key="3">
    <source>
        <dbReference type="ARBA" id="ARBA00004763"/>
    </source>
</evidence>
<sequence length="275" mass="30265">MSLITQIQQSQIPLIMGILNVTPDSFSDGGQFTRIDKALIQVEKMLNEGADIIDVGGESTRPGACIVSIEEERQRVVPVIQAIKREFDVWVSVDTSKPDVMQQSVDVGADLINDVRALTEPNALETAVKCQKPVCLMHMQGQPQNMQDNPQYSLVVNDVTQYLAERAQVCIEAGIDRQQILIDPGFGFGKTAQDNFKLLNQLNSLTELGYPILAGLSRKRMIGEATGQDVEKRIYGSAAGALICAQKGAKIIRVHDVEATRDVLAVWHHTQINKN</sequence>
<gene>
    <name evidence="11" type="primary">folP</name>
    <name evidence="11" type="ORF">C2869_11820</name>
</gene>
<evidence type="ECO:0000313" key="11">
    <source>
        <dbReference type="EMBL" id="AWB67078.1"/>
    </source>
</evidence>
<comment type="function">
    <text evidence="9">Catalyzes the condensation of para-aminobenzoate (pABA) with 6-hydroxymethyl-7,8-dihydropterin diphosphate (DHPt-PP) to form 7,8-dihydropteroate (H2Pte), the immediate precursor of folate derivatives.</text>
</comment>
<name>A0A2S0VS84_9ALTE</name>
<dbReference type="OrthoDB" id="9811744at2"/>
<dbReference type="InterPro" id="IPR011005">
    <property type="entry name" value="Dihydropteroate_synth-like_sf"/>
</dbReference>
<dbReference type="CDD" id="cd00739">
    <property type="entry name" value="DHPS"/>
    <property type="match status" value="1"/>
</dbReference>
<keyword evidence="5 9" id="KW-0808">Transferase</keyword>
<dbReference type="InterPro" id="IPR045031">
    <property type="entry name" value="DHP_synth-like"/>
</dbReference>
<dbReference type="PANTHER" id="PTHR20941">
    <property type="entry name" value="FOLATE SYNTHESIS PROTEINS"/>
    <property type="match status" value="1"/>
</dbReference>
<dbReference type="PROSITE" id="PS50972">
    <property type="entry name" value="PTERIN_BINDING"/>
    <property type="match status" value="1"/>
</dbReference>
<keyword evidence="7 9" id="KW-0460">Magnesium</keyword>
<dbReference type="KEGG" id="cate:C2869_11820"/>
<dbReference type="InterPro" id="IPR000489">
    <property type="entry name" value="Pterin-binding_dom"/>
</dbReference>
<dbReference type="PANTHER" id="PTHR20941:SF1">
    <property type="entry name" value="FOLIC ACID SYNTHESIS PROTEIN FOL1"/>
    <property type="match status" value="1"/>
</dbReference>
<evidence type="ECO:0000256" key="9">
    <source>
        <dbReference type="RuleBase" id="RU361205"/>
    </source>
</evidence>
<dbReference type="AlphaFoldDB" id="A0A2S0VS84"/>
<comment type="similarity">
    <text evidence="9">Belongs to the DHPS family.</text>
</comment>
<comment type="catalytic activity">
    <reaction evidence="1">
        <text>(7,8-dihydropterin-6-yl)methyl diphosphate + 4-aminobenzoate = 7,8-dihydropteroate + diphosphate</text>
        <dbReference type="Rhea" id="RHEA:19949"/>
        <dbReference type="ChEBI" id="CHEBI:17836"/>
        <dbReference type="ChEBI" id="CHEBI:17839"/>
        <dbReference type="ChEBI" id="CHEBI:33019"/>
        <dbReference type="ChEBI" id="CHEBI:72950"/>
        <dbReference type="EC" id="2.5.1.15"/>
    </reaction>
</comment>
<evidence type="ECO:0000256" key="1">
    <source>
        <dbReference type="ARBA" id="ARBA00000012"/>
    </source>
</evidence>
<evidence type="ECO:0000256" key="6">
    <source>
        <dbReference type="ARBA" id="ARBA00022723"/>
    </source>
</evidence>
<dbReference type="GO" id="GO:0046654">
    <property type="term" value="P:tetrahydrofolate biosynthetic process"/>
    <property type="evidence" value="ECO:0007669"/>
    <property type="project" value="UniProtKB-UniPathway"/>
</dbReference>
<evidence type="ECO:0000256" key="5">
    <source>
        <dbReference type="ARBA" id="ARBA00022679"/>
    </source>
</evidence>
<dbReference type="NCBIfam" id="TIGR01496">
    <property type="entry name" value="DHPS"/>
    <property type="match status" value="1"/>
</dbReference>
<evidence type="ECO:0000256" key="8">
    <source>
        <dbReference type="ARBA" id="ARBA00022909"/>
    </source>
</evidence>
<protein>
    <recommendedName>
        <fullName evidence="4 9">Dihydropteroate synthase</fullName>
        <shortName evidence="9">DHPS</shortName>
        <ecNumber evidence="4 9">2.5.1.15</ecNumber>
    </recommendedName>
    <alternativeName>
        <fullName evidence="9">Dihydropteroate pyrophosphorylase</fullName>
    </alternativeName>
</protein>
<keyword evidence="8 9" id="KW-0289">Folate biosynthesis</keyword>
<dbReference type="GO" id="GO:0046872">
    <property type="term" value="F:metal ion binding"/>
    <property type="evidence" value="ECO:0007669"/>
    <property type="project" value="UniProtKB-KW"/>
</dbReference>
<dbReference type="EMBL" id="CP026604">
    <property type="protein sequence ID" value="AWB67078.1"/>
    <property type="molecule type" value="Genomic_DNA"/>
</dbReference>
<accession>A0A2S0VS84</accession>
<comment type="cofactor">
    <cofactor evidence="2 9">
        <name>Mg(2+)</name>
        <dbReference type="ChEBI" id="CHEBI:18420"/>
    </cofactor>
</comment>
<evidence type="ECO:0000313" key="12">
    <source>
        <dbReference type="Proteomes" id="UP000244441"/>
    </source>
</evidence>
<dbReference type="EC" id="2.5.1.15" evidence="4 9"/>
<dbReference type="InterPro" id="IPR006390">
    <property type="entry name" value="DHP_synth_dom"/>
</dbReference>